<dbReference type="EMBL" id="KF900668">
    <property type="protein sequence ID" value="AIF03062.1"/>
    <property type="molecule type" value="Genomic_DNA"/>
</dbReference>
<reference evidence="2" key="1">
    <citation type="journal article" date="2014" name="Genome Biol. Evol.">
        <title>Pangenome evidence for extensive interdomain horizontal transfer affecting lineage core and shell genes in uncultured planktonic thaumarchaeota and euryarchaeota.</title>
        <authorList>
            <person name="Deschamps P."/>
            <person name="Zivanovic Y."/>
            <person name="Moreira D."/>
            <person name="Rodriguez-Valera F."/>
            <person name="Lopez-Garcia P."/>
        </authorList>
    </citation>
    <scope>NUCLEOTIDE SEQUENCE</scope>
</reference>
<dbReference type="AlphaFoldDB" id="A0A075GMC4"/>
<evidence type="ECO:0000256" key="1">
    <source>
        <dbReference type="SAM" id="Coils"/>
    </source>
</evidence>
<protein>
    <submittedName>
        <fullName evidence="2">Uncharacterized protein</fullName>
    </submittedName>
</protein>
<feature type="coiled-coil region" evidence="1">
    <location>
        <begin position="97"/>
        <end position="166"/>
    </location>
</feature>
<keyword evidence="1" id="KW-0175">Coiled coil</keyword>
<evidence type="ECO:0000313" key="2">
    <source>
        <dbReference type="EMBL" id="AIF03062.1"/>
    </source>
</evidence>
<organism evidence="2">
    <name type="scientific">uncultured marine group II/III euryarchaeote KM3_160_F12</name>
    <dbReference type="NCBI Taxonomy" id="1457912"/>
    <lineage>
        <taxon>Archaea</taxon>
        <taxon>Methanobacteriati</taxon>
        <taxon>Methanobacteriota</taxon>
        <taxon>environmental samples</taxon>
    </lineage>
</organism>
<proteinExistence type="predicted"/>
<sequence>MGVWLFNSFGIAAEFSVAGGLIATILYDAPHNSQERKRLSKIASEQAIKIKYGEQQLLAFANQCDQLQIMVHSRDEQLRTALTELERRDSVGAPEARNLIESQRKALKVQKKSMEEAQQLIRAQQRMLNKLESQTNAGHERWEETLATLERMLSNQANQNNSTEQQLLDQVTVGNRELQKTLTDLLQQLAMEPRTSNVNVQDSVVMKSGPEISHQQSRGKPHIPTIQAIPIGKPQRTTEVEWMKSLPKDLT</sequence>
<accession>A0A075GMC4</accession>
<name>A0A075GMC4_9EURY</name>